<name>A0A2I6PHX6_9CAUD</name>
<dbReference type="GeneID" id="54987000"/>
<dbReference type="KEGG" id="vg:54987000"/>
<evidence type="ECO:0000313" key="1">
    <source>
        <dbReference type="EMBL" id="AUM59661.1"/>
    </source>
</evidence>
<sequence>MNKLKTQLLMLGRDRGDTGDNEKQRAMIAAYVETLEVYFTTEGIESFTLEQIRAGYIEFVKLYATGIDQDELVKRFALCIHLRDFPRAGHAEAAPSSTTVVDIFSRKA</sequence>
<dbReference type="Proteomes" id="UP000240704">
    <property type="component" value="Segment"/>
</dbReference>
<keyword evidence="2" id="KW-1185">Reference proteome</keyword>
<evidence type="ECO:0000313" key="2">
    <source>
        <dbReference type="Proteomes" id="UP000240704"/>
    </source>
</evidence>
<organism evidence="1 2">
    <name type="scientific">Pseudomonas phage PMBT3</name>
    <dbReference type="NCBI Taxonomy" id="2059856"/>
    <lineage>
        <taxon>Viruses</taxon>
        <taxon>Duplodnaviria</taxon>
        <taxon>Heunggongvirae</taxon>
        <taxon>Uroviricota</taxon>
        <taxon>Caudoviricetes</taxon>
        <taxon>Maxrubnervirus</taxon>
        <taxon>Maxrubnervirus PMBT3</taxon>
    </lineage>
</organism>
<dbReference type="EMBL" id="MG596799">
    <property type="protein sequence ID" value="AUM59661.1"/>
    <property type="molecule type" value="Genomic_DNA"/>
</dbReference>
<proteinExistence type="predicted"/>
<reference evidence="2" key="1">
    <citation type="submission" date="2017-11" db="EMBL/GenBank/DDBJ databases">
        <title>Genome sequence and characterization of the novel virulent phage PMBT3 infecting Pseudomonas sp.</title>
        <authorList>
            <person name="Koberg S."/>
            <person name="Brinks E."/>
            <person name="Heller K.J."/>
            <person name="Neve H."/>
            <person name="Franz C.M.A.P."/>
        </authorList>
    </citation>
    <scope>NUCLEOTIDE SEQUENCE [LARGE SCALE GENOMIC DNA]</scope>
</reference>
<dbReference type="RefSeq" id="YP_009796610.1">
    <property type="nucleotide sequence ID" value="NC_047902.1"/>
</dbReference>
<accession>A0A2I6PHX6</accession>
<protein>
    <submittedName>
        <fullName evidence="1">Uncharacterized protein</fullName>
    </submittedName>
</protein>